<evidence type="ECO:0000313" key="5">
    <source>
        <dbReference type="Proteomes" id="UP000644693"/>
    </source>
</evidence>
<dbReference type="Pfam" id="PF04375">
    <property type="entry name" value="HemX"/>
    <property type="match status" value="1"/>
</dbReference>
<evidence type="ECO:0008006" key="6">
    <source>
        <dbReference type="Google" id="ProtNLM"/>
    </source>
</evidence>
<feature type="compositionally biased region" description="Polar residues" evidence="2">
    <location>
        <begin position="21"/>
        <end position="32"/>
    </location>
</feature>
<keyword evidence="5" id="KW-1185">Reference proteome</keyword>
<keyword evidence="3" id="KW-0812">Transmembrane</keyword>
<gene>
    <name evidence="4" type="ORF">GCM10007053_25000</name>
</gene>
<keyword evidence="3" id="KW-0472">Membrane</keyword>
<accession>A0A918XKR8</accession>
<dbReference type="RefSeq" id="WP_189478114.1">
    <property type="nucleotide sequence ID" value="NZ_BMYM01000002.1"/>
</dbReference>
<evidence type="ECO:0000313" key="4">
    <source>
        <dbReference type="EMBL" id="GHD36507.1"/>
    </source>
</evidence>
<protein>
    <recommendedName>
        <fullName evidence="6">Uroporphyrin-3 C-methyltransferase</fullName>
    </recommendedName>
</protein>
<proteinExistence type="predicted"/>
<evidence type="ECO:0000256" key="3">
    <source>
        <dbReference type="SAM" id="Phobius"/>
    </source>
</evidence>
<dbReference type="InterPro" id="IPR007470">
    <property type="entry name" value="HemX"/>
</dbReference>
<dbReference type="PANTHER" id="PTHR38043">
    <property type="entry name" value="PROTEIN HEMX"/>
    <property type="match status" value="1"/>
</dbReference>
<evidence type="ECO:0000256" key="1">
    <source>
        <dbReference type="SAM" id="Coils"/>
    </source>
</evidence>
<keyword evidence="3" id="KW-1133">Transmembrane helix</keyword>
<name>A0A918XKR8_9GAMM</name>
<reference evidence="4" key="2">
    <citation type="submission" date="2020-09" db="EMBL/GenBank/DDBJ databases">
        <authorList>
            <person name="Sun Q."/>
            <person name="Kim S."/>
        </authorList>
    </citation>
    <scope>NUCLEOTIDE SEQUENCE</scope>
    <source>
        <strain evidence="4">KCTC 23430</strain>
    </source>
</reference>
<keyword evidence="1" id="KW-0175">Coiled coil</keyword>
<reference evidence="4" key="1">
    <citation type="journal article" date="2014" name="Int. J. Syst. Evol. Microbiol.">
        <title>Complete genome sequence of Corynebacterium casei LMG S-19264T (=DSM 44701T), isolated from a smear-ripened cheese.</title>
        <authorList>
            <consortium name="US DOE Joint Genome Institute (JGI-PGF)"/>
            <person name="Walter F."/>
            <person name="Albersmeier A."/>
            <person name="Kalinowski J."/>
            <person name="Ruckert C."/>
        </authorList>
    </citation>
    <scope>NUCLEOTIDE SEQUENCE</scope>
    <source>
        <strain evidence="4">KCTC 23430</strain>
    </source>
</reference>
<evidence type="ECO:0000256" key="2">
    <source>
        <dbReference type="SAM" id="MobiDB-lite"/>
    </source>
</evidence>
<feature type="transmembrane region" description="Helical" evidence="3">
    <location>
        <begin position="44"/>
        <end position="64"/>
    </location>
</feature>
<dbReference type="PANTHER" id="PTHR38043:SF1">
    <property type="entry name" value="PROTEIN HEMX"/>
    <property type="match status" value="1"/>
</dbReference>
<sequence length="381" mass="41250">MSDSDRDENSVTAVTMAEGDTASSVDATVNEPSPSPEVKRRGGFIAWLALLLVVGLGGGVAWLVDQAMQRSAVLSERLAALETADSTERDSIESSLAALEARLEQAGAARSTEFQGEVSAQAARLRQVEEGLAEQRSELTRFTAADRESWLLAEAEYLLRLANQRLLMTGDTQAAAALLASADAVIKQMEDPALLSVRAALATDIAAVRAVPQLDIEGLYVRLGALINQADSLAIFELPELDAPPPPEPADDWQSRLAQGYEAALAKLSDYIIIRRRDVPMQALMDPQWEGMVRQNLRMLLEQAQVALLSGNQFLFTESLGRAQEWVAQFFESDEAAARALSNDIARMRQETVQVDLPDVSGSLRELQAAISRHNAAKGAP</sequence>
<feature type="region of interest" description="Disordered" evidence="2">
    <location>
        <begin position="1"/>
        <end position="36"/>
    </location>
</feature>
<dbReference type="Proteomes" id="UP000644693">
    <property type="component" value="Unassembled WGS sequence"/>
</dbReference>
<dbReference type="AlphaFoldDB" id="A0A918XKR8"/>
<comment type="caution">
    <text evidence="4">The sequence shown here is derived from an EMBL/GenBank/DDBJ whole genome shotgun (WGS) entry which is preliminary data.</text>
</comment>
<feature type="coiled-coil region" evidence="1">
    <location>
        <begin position="64"/>
        <end position="109"/>
    </location>
</feature>
<organism evidence="4 5">
    <name type="scientific">Parahalioglobus pacificus</name>
    <dbReference type="NCBI Taxonomy" id="930806"/>
    <lineage>
        <taxon>Bacteria</taxon>
        <taxon>Pseudomonadati</taxon>
        <taxon>Pseudomonadota</taxon>
        <taxon>Gammaproteobacteria</taxon>
        <taxon>Cellvibrionales</taxon>
        <taxon>Halieaceae</taxon>
        <taxon>Parahalioglobus</taxon>
    </lineage>
</organism>
<dbReference type="EMBL" id="BMYM01000002">
    <property type="protein sequence ID" value="GHD36507.1"/>
    <property type="molecule type" value="Genomic_DNA"/>
</dbReference>